<proteinExistence type="predicted"/>
<dbReference type="EMBL" id="JBBKTX010000005">
    <property type="protein sequence ID" value="MFK4751939.1"/>
    <property type="molecule type" value="Genomic_DNA"/>
</dbReference>
<name>A0ABW8NG62_9GAMM</name>
<feature type="transmembrane region" description="Helical" evidence="5">
    <location>
        <begin position="31"/>
        <end position="52"/>
    </location>
</feature>
<feature type="transmembrane region" description="Helical" evidence="5">
    <location>
        <begin position="64"/>
        <end position="88"/>
    </location>
</feature>
<evidence type="ECO:0000256" key="3">
    <source>
        <dbReference type="ARBA" id="ARBA00022989"/>
    </source>
</evidence>
<keyword evidence="2 5" id="KW-0812">Transmembrane</keyword>
<dbReference type="Proteomes" id="UP001620597">
    <property type="component" value="Unassembled WGS sequence"/>
</dbReference>
<evidence type="ECO:0000313" key="7">
    <source>
        <dbReference type="Proteomes" id="UP001620597"/>
    </source>
</evidence>
<evidence type="ECO:0000256" key="1">
    <source>
        <dbReference type="ARBA" id="ARBA00004141"/>
    </source>
</evidence>
<evidence type="ECO:0000256" key="4">
    <source>
        <dbReference type="ARBA" id="ARBA00023136"/>
    </source>
</evidence>
<dbReference type="PANTHER" id="PTHR36926">
    <property type="entry name" value="COLICIN V PRODUCTION PROTEIN"/>
    <property type="match status" value="1"/>
</dbReference>
<sequence>MAVVDWVILAVLGISSLISLKRGFVREALSLIVWVGAFVVARMFSGNLATLLTDYIETNSLRWIAAFVVLFLGTVAIGAMVNHLIVEVVRLTGLSGTDRILGMVFGCIRGLVVLVAVVYGLQFTMVPKDPWWQQSMFIPHLEMLADWARNTLPGTADRVMSSIPSDF</sequence>
<comment type="caution">
    <text evidence="6">The sequence shown here is derived from an EMBL/GenBank/DDBJ whole genome shotgun (WGS) entry which is preliminary data.</text>
</comment>
<organism evidence="6 7">
    <name type="scientific">Oceanobacter antarcticus</name>
    <dbReference type="NCBI Taxonomy" id="3133425"/>
    <lineage>
        <taxon>Bacteria</taxon>
        <taxon>Pseudomonadati</taxon>
        <taxon>Pseudomonadota</taxon>
        <taxon>Gammaproteobacteria</taxon>
        <taxon>Oceanospirillales</taxon>
        <taxon>Oceanospirillaceae</taxon>
        <taxon>Oceanobacter</taxon>
    </lineage>
</organism>
<keyword evidence="4 5" id="KW-0472">Membrane</keyword>
<feature type="transmembrane region" description="Helical" evidence="5">
    <location>
        <begin position="100"/>
        <end position="121"/>
    </location>
</feature>
<comment type="subcellular location">
    <subcellularLocation>
        <location evidence="1">Membrane</location>
        <topology evidence="1">Multi-pass membrane protein</topology>
    </subcellularLocation>
</comment>
<dbReference type="InterPro" id="IPR052719">
    <property type="entry name" value="CvpA-like"/>
</dbReference>
<accession>A0ABW8NG62</accession>
<evidence type="ECO:0000256" key="2">
    <source>
        <dbReference type="ARBA" id="ARBA00022692"/>
    </source>
</evidence>
<reference evidence="6 7" key="1">
    <citation type="submission" date="2024-03" db="EMBL/GenBank/DDBJ databases">
        <title>High-quality draft genome sequence of Oceanobacter sp. wDCs-4.</title>
        <authorList>
            <person name="Dong C."/>
        </authorList>
    </citation>
    <scope>NUCLEOTIDE SEQUENCE [LARGE SCALE GENOMIC DNA]</scope>
    <source>
        <strain evidence="7">wDCs-4</strain>
    </source>
</reference>
<evidence type="ECO:0000313" key="6">
    <source>
        <dbReference type="EMBL" id="MFK4751939.1"/>
    </source>
</evidence>
<evidence type="ECO:0000256" key="5">
    <source>
        <dbReference type="SAM" id="Phobius"/>
    </source>
</evidence>
<dbReference type="PANTHER" id="PTHR36926:SF1">
    <property type="entry name" value="COLICIN V PRODUCTION PROTEIN"/>
    <property type="match status" value="1"/>
</dbReference>
<dbReference type="RefSeq" id="WP_369857753.1">
    <property type="nucleotide sequence ID" value="NZ_JBBKTX010000005.1"/>
</dbReference>
<dbReference type="InterPro" id="IPR003825">
    <property type="entry name" value="Colicin-V_CvpA"/>
</dbReference>
<protein>
    <submittedName>
        <fullName evidence="6">CvpA family protein</fullName>
    </submittedName>
</protein>
<gene>
    <name evidence="6" type="ORF">WG929_05905</name>
</gene>
<keyword evidence="7" id="KW-1185">Reference proteome</keyword>
<dbReference type="Pfam" id="PF02674">
    <property type="entry name" value="Colicin_V"/>
    <property type="match status" value="1"/>
</dbReference>
<feature type="transmembrane region" description="Helical" evidence="5">
    <location>
        <begin position="6"/>
        <end position="24"/>
    </location>
</feature>
<keyword evidence="3 5" id="KW-1133">Transmembrane helix</keyword>